<name>W7QIR6_9ALTE</name>
<dbReference type="GO" id="GO:0003677">
    <property type="term" value="F:DNA binding"/>
    <property type="evidence" value="ECO:0007669"/>
    <property type="project" value="UniProtKB-KW"/>
</dbReference>
<dbReference type="AlphaFoldDB" id="W7QIR6"/>
<feature type="domain" description="HTH gntR-type" evidence="4">
    <location>
        <begin position="21"/>
        <end position="88"/>
    </location>
</feature>
<dbReference type="InterPro" id="IPR036390">
    <property type="entry name" value="WH_DNA-bd_sf"/>
</dbReference>
<accession>W7QIR6</accession>
<evidence type="ECO:0000313" key="5">
    <source>
        <dbReference type="EMBL" id="EWH08827.1"/>
    </source>
</evidence>
<keyword evidence="2" id="KW-0238">DNA-binding</keyword>
<keyword evidence="6" id="KW-1185">Reference proteome</keyword>
<dbReference type="PROSITE" id="PS50949">
    <property type="entry name" value="HTH_GNTR"/>
    <property type="match status" value="1"/>
</dbReference>
<dbReference type="Pfam" id="PF07729">
    <property type="entry name" value="FCD"/>
    <property type="match status" value="1"/>
</dbReference>
<evidence type="ECO:0000259" key="4">
    <source>
        <dbReference type="PROSITE" id="PS50949"/>
    </source>
</evidence>
<dbReference type="InterPro" id="IPR008920">
    <property type="entry name" value="TF_FadR/GntR_C"/>
</dbReference>
<organism evidence="5 6">
    <name type="scientific">Catenovulum agarivorans DS-2</name>
    <dbReference type="NCBI Taxonomy" id="1328313"/>
    <lineage>
        <taxon>Bacteria</taxon>
        <taxon>Pseudomonadati</taxon>
        <taxon>Pseudomonadota</taxon>
        <taxon>Gammaproteobacteria</taxon>
        <taxon>Alteromonadales</taxon>
        <taxon>Alteromonadaceae</taxon>
        <taxon>Catenovulum</taxon>
    </lineage>
</organism>
<dbReference type="PATRIC" id="fig|1328313.3.peg.3185"/>
<proteinExistence type="predicted"/>
<gene>
    <name evidence="5" type="ORF">DS2_15604</name>
</gene>
<dbReference type="Proteomes" id="UP000019276">
    <property type="component" value="Unassembled WGS sequence"/>
</dbReference>
<dbReference type="eggNOG" id="COG1802">
    <property type="taxonomic scope" value="Bacteria"/>
</dbReference>
<keyword evidence="1" id="KW-0805">Transcription regulation</keyword>
<sequence length="237" mass="27123">MYTLTYTIKQKMQKDTTSENLPLAEIAYRAIREEILNNQFKAGEQVLEKALVERFGISRTPVREACVRLEKEGLIEIKPRHGIRVKPISVEDMAEIYDILTALESEAARILAEKQLTEEDYKSLAAPTEAMEQALENDQLEAWAEADEAFHLALVNLTGNQRLKQVVLQFWGQAHRVRYFTLHLRPKPTGSTQDHIDLVNAIKAGNANLAAEIHRNHRIKGKHTLLNLLETYRFVQL</sequence>
<dbReference type="Pfam" id="PF00392">
    <property type="entry name" value="GntR"/>
    <property type="match status" value="1"/>
</dbReference>
<keyword evidence="3" id="KW-0804">Transcription</keyword>
<dbReference type="GO" id="GO:0003700">
    <property type="term" value="F:DNA-binding transcription factor activity"/>
    <property type="evidence" value="ECO:0007669"/>
    <property type="project" value="InterPro"/>
</dbReference>
<dbReference type="InterPro" id="IPR036388">
    <property type="entry name" value="WH-like_DNA-bd_sf"/>
</dbReference>
<dbReference type="Gene3D" id="1.20.120.530">
    <property type="entry name" value="GntR ligand-binding domain-like"/>
    <property type="match status" value="1"/>
</dbReference>
<dbReference type="RefSeq" id="WP_235188630.1">
    <property type="nucleotide sequence ID" value="NZ_ARZY01000036.1"/>
</dbReference>
<dbReference type="InterPro" id="IPR000524">
    <property type="entry name" value="Tscrpt_reg_HTH_GntR"/>
</dbReference>
<evidence type="ECO:0000256" key="2">
    <source>
        <dbReference type="ARBA" id="ARBA00023125"/>
    </source>
</evidence>
<dbReference type="SMART" id="SM00345">
    <property type="entry name" value="HTH_GNTR"/>
    <property type="match status" value="1"/>
</dbReference>
<dbReference type="PANTHER" id="PTHR43537:SF24">
    <property type="entry name" value="GLUCONATE OPERON TRANSCRIPTIONAL REPRESSOR"/>
    <property type="match status" value="1"/>
</dbReference>
<dbReference type="PANTHER" id="PTHR43537">
    <property type="entry name" value="TRANSCRIPTIONAL REGULATOR, GNTR FAMILY"/>
    <property type="match status" value="1"/>
</dbReference>
<dbReference type="InterPro" id="IPR011711">
    <property type="entry name" value="GntR_C"/>
</dbReference>
<reference evidence="5 6" key="1">
    <citation type="journal article" date="2014" name="Genome Announc.">
        <title>Draft Genome Sequence of the Agar-Degrading Bacterium Catenovulum sp. Strain DS-2, Isolated from Intestines of Haliotis diversicolor.</title>
        <authorList>
            <person name="Shan D."/>
            <person name="Li X."/>
            <person name="Gu Z."/>
            <person name="Wei G."/>
            <person name="Gao Z."/>
            <person name="Shao Z."/>
        </authorList>
    </citation>
    <scope>NUCLEOTIDE SEQUENCE [LARGE SCALE GENOMIC DNA]</scope>
    <source>
        <strain evidence="5 6">DS-2</strain>
    </source>
</reference>
<evidence type="ECO:0000313" key="6">
    <source>
        <dbReference type="Proteomes" id="UP000019276"/>
    </source>
</evidence>
<evidence type="ECO:0000256" key="3">
    <source>
        <dbReference type="ARBA" id="ARBA00023163"/>
    </source>
</evidence>
<comment type="caution">
    <text evidence="5">The sequence shown here is derived from an EMBL/GenBank/DDBJ whole genome shotgun (WGS) entry which is preliminary data.</text>
</comment>
<dbReference type="SUPFAM" id="SSF48008">
    <property type="entry name" value="GntR ligand-binding domain-like"/>
    <property type="match status" value="1"/>
</dbReference>
<dbReference type="CDD" id="cd07377">
    <property type="entry name" value="WHTH_GntR"/>
    <property type="match status" value="1"/>
</dbReference>
<dbReference type="EMBL" id="ARZY01000036">
    <property type="protein sequence ID" value="EWH08827.1"/>
    <property type="molecule type" value="Genomic_DNA"/>
</dbReference>
<dbReference type="STRING" id="1328313.DS2_15604"/>
<dbReference type="SUPFAM" id="SSF46785">
    <property type="entry name" value="Winged helix' DNA-binding domain"/>
    <property type="match status" value="1"/>
</dbReference>
<dbReference type="PRINTS" id="PR00035">
    <property type="entry name" value="HTHGNTR"/>
</dbReference>
<dbReference type="Gene3D" id="1.10.10.10">
    <property type="entry name" value="Winged helix-like DNA-binding domain superfamily/Winged helix DNA-binding domain"/>
    <property type="match status" value="1"/>
</dbReference>
<dbReference type="SMART" id="SM00895">
    <property type="entry name" value="FCD"/>
    <property type="match status" value="1"/>
</dbReference>
<evidence type="ECO:0000256" key="1">
    <source>
        <dbReference type="ARBA" id="ARBA00023015"/>
    </source>
</evidence>
<protein>
    <submittedName>
        <fullName evidence="5">GntR family transcriptional regulator</fullName>
    </submittedName>
</protein>